<dbReference type="InterPro" id="IPR013698">
    <property type="entry name" value="Squalene_epoxidase"/>
</dbReference>
<evidence type="ECO:0000313" key="3">
    <source>
        <dbReference type="Proteomes" id="UP000289738"/>
    </source>
</evidence>
<reference evidence="2 3" key="1">
    <citation type="submission" date="2019-01" db="EMBL/GenBank/DDBJ databases">
        <title>Sequencing of cultivated peanut Arachis hypogaea provides insights into genome evolution and oil improvement.</title>
        <authorList>
            <person name="Chen X."/>
        </authorList>
    </citation>
    <scope>NUCLEOTIDE SEQUENCE [LARGE SCALE GENOMIC DNA]</scope>
    <source>
        <strain evidence="3">cv. Fuhuasheng</strain>
        <tissue evidence="2">Leaves</tissue>
    </source>
</reference>
<protein>
    <recommendedName>
        <fullName evidence="1">Squalene epoxidase domain-containing protein</fullName>
    </recommendedName>
</protein>
<evidence type="ECO:0000313" key="2">
    <source>
        <dbReference type="EMBL" id="RYR42108.1"/>
    </source>
</evidence>
<sequence>MVGDDRGLNFVENVVRNYISREIRNVFEVDDAKELKKYILREQNQNFFELELEYGHEIISSIYLNVSFVVSVKKFQKVPQKLNNYKRHVEIQQEMNYIYDVDGNKWLIGNIFVLHDYIFVLKHNRLKIVIYKFQYILIHHLLSIKTYKVLEQVVNSVSSHDKSLLKARRKKFDELVFYSHNFCEFASECLELTAILHRAFDNIMNINSKIMKEICYHNSHEDGYLDDVNEFQNPPHGKIRGRLKKWLGSNTEKNITNARKRKKKALLETLQRSKRFRILFSDLNTNGSPNSNFLLTPFFFFFPFSIGVPSSSLMLPSSTAPSSPRVALLNRAPADASSLMSPSTMIQQPRPLLVRPLKLATVCCPTASLLLTTGLVASLLSATDAHQHDNFLSAVLFQFKTNAFGMILKKSQGLWVLLVSNRVHFKTKSGEELIAKAPLTVVCDSYFSNLRRSLCNPKVVDVTDVTELKTDKTKLSHIVELDLVYHSLSSNMLGVVANLQEKLHHDDSIKLFKANLRKLVRSSLLVIFLQHFWMLEIVSVILLTLPCSSIL</sequence>
<dbReference type="GO" id="GO:0016020">
    <property type="term" value="C:membrane"/>
    <property type="evidence" value="ECO:0007669"/>
    <property type="project" value="InterPro"/>
</dbReference>
<dbReference type="AlphaFoldDB" id="A0A445BU10"/>
<dbReference type="Proteomes" id="UP000289738">
    <property type="component" value="Chromosome A08"/>
</dbReference>
<dbReference type="Pfam" id="PF08491">
    <property type="entry name" value="SE"/>
    <property type="match status" value="1"/>
</dbReference>
<proteinExistence type="predicted"/>
<evidence type="ECO:0000259" key="1">
    <source>
        <dbReference type="Pfam" id="PF08491"/>
    </source>
</evidence>
<name>A0A445BU10_ARAHY</name>
<accession>A0A445BU10</accession>
<gene>
    <name evidence="2" type="ORF">Ahy_A08g038562</name>
</gene>
<dbReference type="GO" id="GO:0050660">
    <property type="term" value="F:flavin adenine dinucleotide binding"/>
    <property type="evidence" value="ECO:0007669"/>
    <property type="project" value="InterPro"/>
</dbReference>
<dbReference type="EMBL" id="SDMP01000008">
    <property type="protein sequence ID" value="RYR42108.1"/>
    <property type="molecule type" value="Genomic_DNA"/>
</dbReference>
<dbReference type="GO" id="GO:0004506">
    <property type="term" value="F:squalene monooxygenase activity"/>
    <property type="evidence" value="ECO:0007669"/>
    <property type="project" value="InterPro"/>
</dbReference>
<feature type="domain" description="Squalene epoxidase" evidence="1">
    <location>
        <begin position="436"/>
        <end position="464"/>
    </location>
</feature>
<keyword evidence="3" id="KW-1185">Reference proteome</keyword>
<organism evidence="2 3">
    <name type="scientific">Arachis hypogaea</name>
    <name type="common">Peanut</name>
    <dbReference type="NCBI Taxonomy" id="3818"/>
    <lineage>
        <taxon>Eukaryota</taxon>
        <taxon>Viridiplantae</taxon>
        <taxon>Streptophyta</taxon>
        <taxon>Embryophyta</taxon>
        <taxon>Tracheophyta</taxon>
        <taxon>Spermatophyta</taxon>
        <taxon>Magnoliopsida</taxon>
        <taxon>eudicotyledons</taxon>
        <taxon>Gunneridae</taxon>
        <taxon>Pentapetalae</taxon>
        <taxon>rosids</taxon>
        <taxon>fabids</taxon>
        <taxon>Fabales</taxon>
        <taxon>Fabaceae</taxon>
        <taxon>Papilionoideae</taxon>
        <taxon>50 kb inversion clade</taxon>
        <taxon>dalbergioids sensu lato</taxon>
        <taxon>Dalbergieae</taxon>
        <taxon>Pterocarpus clade</taxon>
        <taxon>Arachis</taxon>
    </lineage>
</organism>
<dbReference type="STRING" id="3818.A0A445BU10"/>
<comment type="caution">
    <text evidence="2">The sequence shown here is derived from an EMBL/GenBank/DDBJ whole genome shotgun (WGS) entry which is preliminary data.</text>
</comment>